<evidence type="ECO:0000313" key="1">
    <source>
        <dbReference type="EMBL" id="RAL44589.1"/>
    </source>
</evidence>
<sequence>MHDASMIYEAKMTATMACNAGNDAAEDWVTVRPFLRKPSGMGPILFKDFSRRINYGPDISSEDCAWGALHALSTSWKPNANAIPIAVFELGI</sequence>
<organism evidence="1 2">
    <name type="scientific">Cuscuta australis</name>
    <dbReference type="NCBI Taxonomy" id="267555"/>
    <lineage>
        <taxon>Eukaryota</taxon>
        <taxon>Viridiplantae</taxon>
        <taxon>Streptophyta</taxon>
        <taxon>Embryophyta</taxon>
        <taxon>Tracheophyta</taxon>
        <taxon>Spermatophyta</taxon>
        <taxon>Magnoliopsida</taxon>
        <taxon>eudicotyledons</taxon>
        <taxon>Gunneridae</taxon>
        <taxon>Pentapetalae</taxon>
        <taxon>asterids</taxon>
        <taxon>lamiids</taxon>
        <taxon>Solanales</taxon>
        <taxon>Convolvulaceae</taxon>
        <taxon>Cuscuteae</taxon>
        <taxon>Cuscuta</taxon>
        <taxon>Cuscuta subgen. Grammica</taxon>
        <taxon>Cuscuta sect. Cleistogrammica</taxon>
    </lineage>
</organism>
<evidence type="ECO:0000313" key="2">
    <source>
        <dbReference type="Proteomes" id="UP000249390"/>
    </source>
</evidence>
<accession>A0A328DJT3</accession>
<protein>
    <submittedName>
        <fullName evidence="1">Uncharacterized protein</fullName>
    </submittedName>
</protein>
<keyword evidence="2" id="KW-1185">Reference proteome</keyword>
<proteinExistence type="predicted"/>
<gene>
    <name evidence="1" type="ORF">DM860_003348</name>
</gene>
<name>A0A328DJT3_9ASTE</name>
<comment type="caution">
    <text evidence="1">The sequence shown here is derived from an EMBL/GenBank/DDBJ whole genome shotgun (WGS) entry which is preliminary data.</text>
</comment>
<reference evidence="1 2" key="1">
    <citation type="submission" date="2018-06" db="EMBL/GenBank/DDBJ databases">
        <title>The Genome of Cuscuta australis (Dodder) Provides Insight into the Evolution of Plant Parasitism.</title>
        <authorList>
            <person name="Liu H."/>
        </authorList>
    </citation>
    <scope>NUCLEOTIDE SEQUENCE [LARGE SCALE GENOMIC DNA]</scope>
    <source>
        <strain evidence="2">cv. Yunnan</strain>
        <tissue evidence="1">Vines</tissue>
    </source>
</reference>
<dbReference type="EMBL" id="NQVE01000142">
    <property type="protein sequence ID" value="RAL44589.1"/>
    <property type="molecule type" value="Genomic_DNA"/>
</dbReference>
<dbReference type="Proteomes" id="UP000249390">
    <property type="component" value="Unassembled WGS sequence"/>
</dbReference>
<dbReference type="AlphaFoldDB" id="A0A328DJT3"/>